<gene>
    <name evidence="2" type="ORF">AFUS01_LOCUS27485</name>
</gene>
<evidence type="ECO:0000256" key="1">
    <source>
        <dbReference type="SAM" id="MobiDB-lite"/>
    </source>
</evidence>
<proteinExistence type="predicted"/>
<protein>
    <submittedName>
        <fullName evidence="2">Uncharacterized protein</fullName>
    </submittedName>
</protein>
<dbReference type="PANTHER" id="PTHR46579">
    <property type="entry name" value="F5/8 TYPE C DOMAIN-CONTAINING PROTEIN-RELATED"/>
    <property type="match status" value="1"/>
</dbReference>
<accession>A0A8J2KNS0</accession>
<dbReference type="OrthoDB" id="7697666at2759"/>
<dbReference type="AlphaFoldDB" id="A0A8J2KNS0"/>
<evidence type="ECO:0000313" key="3">
    <source>
        <dbReference type="Proteomes" id="UP000708208"/>
    </source>
</evidence>
<keyword evidence="3" id="KW-1185">Reference proteome</keyword>
<reference evidence="2" key="1">
    <citation type="submission" date="2021-06" db="EMBL/GenBank/DDBJ databases">
        <authorList>
            <person name="Hodson N. C."/>
            <person name="Mongue J. A."/>
            <person name="Jaron S. K."/>
        </authorList>
    </citation>
    <scope>NUCLEOTIDE SEQUENCE</scope>
</reference>
<dbReference type="PANTHER" id="PTHR46579:SF1">
    <property type="entry name" value="F5_8 TYPE C DOMAIN-CONTAINING PROTEIN"/>
    <property type="match status" value="1"/>
</dbReference>
<evidence type="ECO:0000313" key="2">
    <source>
        <dbReference type="EMBL" id="CAG7816891.1"/>
    </source>
</evidence>
<sequence length="593" mass="68051">MERNIRPCKSKSGKWKRLAKLKTLATPYSNSNRRQVQRFRSCPPPSLPAPDDGFEESSDEVFNDFQNFQRHTIIETHTTSSSGTLQHTESPAISCNLECIQVPETADDSIRSLPNPGLISAIEGPDQDTWAQIHCLELLGKQTAVPLNSISLQEKLMSFISCYKLSNVAANKLLRIIKCTTAEDLRQLPKNFQSLENNVLSASSDFLLQWLCSNKTCQRLLHVKINPGEPRQTKHYFMHAPLAEARNNELHRQICEKNDFSRPNVTLTRGILGKSPMLGLPYLDMINDFPPCFLHTIYLGVARTFTQFLLTDVNIQGKIGRDALQRLTDNLLLIRPPHRVSRTPRSFSENSHWKGHEWGMWLMCYSPILLNKVIPTVYWHHWIHLVYGCSMILKSSRGVEKQIIEQRISSASDSFEIFSRDVAQLYGTQACRFNVHLLRHLPKLASLWGGDLLNSTMAPFETYNGVLQGFVNNSQHISYQIGMRYWRSIHINEESPSPLKDNCMSQLHNYQPPEGVTVPNTTGSIIYYSRFRTSANKTFYSEHYRRSTLRYSAWVKLTNGKFAEVQAFAKTDRYIRHNKIVFVCSFRDTESYI</sequence>
<comment type="caution">
    <text evidence="2">The sequence shown here is derived from an EMBL/GenBank/DDBJ whole genome shotgun (WGS) entry which is preliminary data.</text>
</comment>
<organism evidence="2 3">
    <name type="scientific">Allacma fusca</name>
    <dbReference type="NCBI Taxonomy" id="39272"/>
    <lineage>
        <taxon>Eukaryota</taxon>
        <taxon>Metazoa</taxon>
        <taxon>Ecdysozoa</taxon>
        <taxon>Arthropoda</taxon>
        <taxon>Hexapoda</taxon>
        <taxon>Collembola</taxon>
        <taxon>Symphypleona</taxon>
        <taxon>Sminthuridae</taxon>
        <taxon>Allacma</taxon>
    </lineage>
</organism>
<feature type="region of interest" description="Disordered" evidence="1">
    <location>
        <begin position="26"/>
        <end position="56"/>
    </location>
</feature>
<dbReference type="EMBL" id="CAJVCH010380914">
    <property type="protein sequence ID" value="CAG7816891.1"/>
    <property type="molecule type" value="Genomic_DNA"/>
</dbReference>
<name>A0A8J2KNS0_9HEXA</name>
<dbReference type="Proteomes" id="UP000708208">
    <property type="component" value="Unassembled WGS sequence"/>
</dbReference>